<evidence type="ECO:0000313" key="2">
    <source>
        <dbReference type="EMBL" id="QFG03310.1"/>
    </source>
</evidence>
<dbReference type="EMBL" id="CP042829">
    <property type="protein sequence ID" value="QFG03310.1"/>
    <property type="molecule type" value="Genomic_DNA"/>
</dbReference>
<gene>
    <name evidence="2" type="ORF">Tbon_08380</name>
</gene>
<feature type="signal peptide" evidence="1">
    <location>
        <begin position="1"/>
        <end position="21"/>
    </location>
</feature>
<dbReference type="Proteomes" id="UP000326331">
    <property type="component" value="Chromosome"/>
</dbReference>
<evidence type="ECO:0000313" key="3">
    <source>
        <dbReference type="Proteomes" id="UP000326331"/>
    </source>
</evidence>
<evidence type="ECO:0000256" key="1">
    <source>
        <dbReference type="SAM" id="SignalP"/>
    </source>
</evidence>
<dbReference type="RefSeq" id="WP_158067273.1">
    <property type="nucleotide sequence ID" value="NZ_CP042829.1"/>
</dbReference>
<reference evidence="2 3" key="2">
    <citation type="submission" date="2019-10" db="EMBL/GenBank/DDBJ databases">
        <title>Thermopilla bonchosmolovskayae gen. nov., sp. nov., a moderately thermophilic Chloroflexi bacterium from a Chukotka hot spring (Arctic, Russia), representing a novel classis Thermopillaia, which include previously uncultivated lineage OLB14.</title>
        <authorList>
            <person name="Kochetkova T.V."/>
            <person name="Zayulina K.S."/>
            <person name="Zhigarkov V.S."/>
            <person name="Minaev N.V."/>
            <person name="Novikov A."/>
            <person name="Toshchakov S.V."/>
            <person name="Elcheninov A.G."/>
            <person name="Kublanov I.V."/>
        </authorList>
    </citation>
    <scope>NUCLEOTIDE SEQUENCE [LARGE SCALE GENOMIC DNA]</scope>
    <source>
        <strain evidence="2 3">3753O</strain>
    </source>
</reference>
<evidence type="ECO:0008006" key="4">
    <source>
        <dbReference type="Google" id="ProtNLM"/>
    </source>
</evidence>
<reference evidence="2 3" key="1">
    <citation type="submission" date="2019-08" db="EMBL/GenBank/DDBJ databases">
        <authorList>
            <person name="Toschakov S.V."/>
        </authorList>
    </citation>
    <scope>NUCLEOTIDE SEQUENCE [LARGE SCALE GENOMIC DNA]</scope>
    <source>
        <strain evidence="2 3">3753O</strain>
    </source>
</reference>
<protein>
    <recommendedName>
        <fullName evidence="4">Secreted protein</fullName>
    </recommendedName>
</protein>
<feature type="chain" id="PRO_5045068624" description="Secreted protein" evidence="1">
    <location>
        <begin position="22"/>
        <end position="129"/>
    </location>
</feature>
<keyword evidence="1" id="KW-0732">Signal</keyword>
<sequence length="129" mass="13964">MPRVAALLAACVALAGGLLLANDEPRVARAGTGFWSDGWPACTWWGSTWFSAPTVGWARTDGPSGCVDRAVVRLQWYDGQAWQDTLLQYSAWGVNWIQYGGSPATLLVGTHQVYVAGWGYSQWGGTEEP</sequence>
<organism evidence="2 3">
    <name type="scientific">Tepidiforma bonchosmolovskayae</name>
    <dbReference type="NCBI Taxonomy" id="2601677"/>
    <lineage>
        <taxon>Bacteria</taxon>
        <taxon>Bacillati</taxon>
        <taxon>Chloroflexota</taxon>
        <taxon>Tepidiformia</taxon>
        <taxon>Tepidiformales</taxon>
        <taxon>Tepidiformaceae</taxon>
        <taxon>Tepidiforma</taxon>
    </lineage>
</organism>
<keyword evidence="3" id="KW-1185">Reference proteome</keyword>
<accession>A0ABX6C501</accession>
<proteinExistence type="predicted"/>
<name>A0ABX6C501_9CHLR</name>